<keyword evidence="2" id="KW-1185">Reference proteome</keyword>
<name>A0ABR3R4T7_9PLEO</name>
<evidence type="ECO:0000313" key="1">
    <source>
        <dbReference type="EMBL" id="KAL1599464.1"/>
    </source>
</evidence>
<organism evidence="1 2">
    <name type="scientific">Paraconiothyrium brasiliense</name>
    <dbReference type="NCBI Taxonomy" id="300254"/>
    <lineage>
        <taxon>Eukaryota</taxon>
        <taxon>Fungi</taxon>
        <taxon>Dikarya</taxon>
        <taxon>Ascomycota</taxon>
        <taxon>Pezizomycotina</taxon>
        <taxon>Dothideomycetes</taxon>
        <taxon>Pleosporomycetidae</taxon>
        <taxon>Pleosporales</taxon>
        <taxon>Massarineae</taxon>
        <taxon>Didymosphaeriaceae</taxon>
        <taxon>Paraconiothyrium</taxon>
    </lineage>
</organism>
<protein>
    <recommendedName>
        <fullName evidence="3">Spindle and kinetochore-associated protein 3</fullName>
    </recommendedName>
</protein>
<accession>A0ABR3R4T7</accession>
<evidence type="ECO:0008006" key="3">
    <source>
        <dbReference type="Google" id="ProtNLM"/>
    </source>
</evidence>
<gene>
    <name evidence="1" type="ORF">SLS60_007267</name>
</gene>
<dbReference type="EMBL" id="JAKJXO020000010">
    <property type="protein sequence ID" value="KAL1599464.1"/>
    <property type="molecule type" value="Genomic_DNA"/>
</dbReference>
<reference evidence="1 2" key="1">
    <citation type="submission" date="2024-02" db="EMBL/GenBank/DDBJ databases">
        <title>De novo assembly and annotation of 12 fungi associated with fruit tree decline syndrome in Ontario, Canada.</title>
        <authorList>
            <person name="Sulman M."/>
            <person name="Ellouze W."/>
            <person name="Ilyukhin E."/>
        </authorList>
    </citation>
    <scope>NUCLEOTIDE SEQUENCE [LARGE SCALE GENOMIC DNA]</scope>
    <source>
        <strain evidence="1 2">M42-189</strain>
    </source>
</reference>
<dbReference type="Proteomes" id="UP001521785">
    <property type="component" value="Unassembled WGS sequence"/>
</dbReference>
<sequence length="169" mass="18764">MLDPISASSLAGSIVTFCDFTYKVGKRVYELSQLQGELPADIQKCKEIAEILERATQRFSTQLPSSSAGQPAVGPSTLLEADLLQLFNQCTDITKSFLDLLEEFANAKSLSKVLKVVRKEGKLPRIHDDLDRHLLEIMYLLNGQTSTQTKEIKYVPRRGEPYGSALTSV</sequence>
<evidence type="ECO:0000313" key="2">
    <source>
        <dbReference type="Proteomes" id="UP001521785"/>
    </source>
</evidence>
<comment type="caution">
    <text evidence="1">The sequence shown here is derived from an EMBL/GenBank/DDBJ whole genome shotgun (WGS) entry which is preliminary data.</text>
</comment>
<proteinExistence type="predicted"/>